<name>A0AB34IF84_PRYPA</name>
<dbReference type="Proteomes" id="UP001515480">
    <property type="component" value="Unassembled WGS sequence"/>
</dbReference>
<dbReference type="EMBL" id="JBGBPQ010000029">
    <property type="protein sequence ID" value="KAL1496506.1"/>
    <property type="molecule type" value="Genomic_DNA"/>
</dbReference>
<evidence type="ECO:0000313" key="3">
    <source>
        <dbReference type="Proteomes" id="UP001515480"/>
    </source>
</evidence>
<feature type="region of interest" description="Disordered" evidence="1">
    <location>
        <begin position="1"/>
        <end position="31"/>
    </location>
</feature>
<reference evidence="2 3" key="1">
    <citation type="journal article" date="2024" name="Science">
        <title>Giant polyketide synthase enzymes in the biosynthesis of giant marine polyether toxins.</title>
        <authorList>
            <person name="Fallon T.R."/>
            <person name="Shende V.V."/>
            <person name="Wierzbicki I.H."/>
            <person name="Pendleton A.L."/>
            <person name="Watervoot N.F."/>
            <person name="Auber R.P."/>
            <person name="Gonzalez D.J."/>
            <person name="Wisecaver J.H."/>
            <person name="Moore B.S."/>
        </authorList>
    </citation>
    <scope>NUCLEOTIDE SEQUENCE [LARGE SCALE GENOMIC DNA]</scope>
    <source>
        <strain evidence="2 3">12B1</strain>
    </source>
</reference>
<dbReference type="SUPFAM" id="SSF64268">
    <property type="entry name" value="PX domain"/>
    <property type="match status" value="1"/>
</dbReference>
<keyword evidence="3" id="KW-1185">Reference proteome</keyword>
<protein>
    <recommendedName>
        <fullName evidence="4">PX domain-containing protein</fullName>
    </recommendedName>
</protein>
<sequence>MPSCSSHPRDHHHEAAKYNRPAAPLNAAPPDEPPLVEVSPFPHSCLDLLCGAYGGYLVRSSSGPLDVSVSVVRSRAEFDALHAELRRCFSLAPLPPHALFLTPAARRQRAAQLERFLAEAVGKARREESVLPVDEILGRFLGIDDEGPTPRMRKQLRCAARSAPAALASCDSCAPATHQPPRTLLDSFVTTRHAYSRHAPPPHAPRRPSTELPAVPVPLAEVVADEAPPPPPPLPQRALTAAELSRCANKNLPSHYAWAAPLLAAISDGSVGTSHDLATRASGVPLFLVAGACPNGWCGPQAVLYVAFGARLDFWWLKPRGAALDERTLHRHASGDAKNDPAASRAVYEPLAKLFMSDGPEVVKAGGGRLSFGVARAEDGKPRAFIEQRDSGERYYLCLIWQENFTTNPLARSKLLSGKLVYQLAPRATVFHARPFVLRDGVLSVSTDAPEEKFSSALPPDTIKLGCVAR</sequence>
<dbReference type="AlphaFoldDB" id="A0AB34IF84"/>
<proteinExistence type="predicted"/>
<comment type="caution">
    <text evidence="2">The sequence shown here is derived from an EMBL/GenBank/DDBJ whole genome shotgun (WGS) entry which is preliminary data.</text>
</comment>
<dbReference type="GO" id="GO:0035091">
    <property type="term" value="F:phosphatidylinositol binding"/>
    <property type="evidence" value="ECO:0007669"/>
    <property type="project" value="InterPro"/>
</dbReference>
<dbReference type="InterPro" id="IPR036871">
    <property type="entry name" value="PX_dom_sf"/>
</dbReference>
<evidence type="ECO:0000313" key="2">
    <source>
        <dbReference type="EMBL" id="KAL1496506.1"/>
    </source>
</evidence>
<gene>
    <name evidence="2" type="ORF">AB1Y20_016460</name>
</gene>
<evidence type="ECO:0000256" key="1">
    <source>
        <dbReference type="SAM" id="MobiDB-lite"/>
    </source>
</evidence>
<evidence type="ECO:0008006" key="4">
    <source>
        <dbReference type="Google" id="ProtNLM"/>
    </source>
</evidence>
<feature type="compositionally biased region" description="Basic and acidic residues" evidence="1">
    <location>
        <begin position="7"/>
        <end position="17"/>
    </location>
</feature>
<accession>A0AB34IF84</accession>
<organism evidence="2 3">
    <name type="scientific">Prymnesium parvum</name>
    <name type="common">Toxic golden alga</name>
    <dbReference type="NCBI Taxonomy" id="97485"/>
    <lineage>
        <taxon>Eukaryota</taxon>
        <taxon>Haptista</taxon>
        <taxon>Haptophyta</taxon>
        <taxon>Prymnesiophyceae</taxon>
        <taxon>Prymnesiales</taxon>
        <taxon>Prymnesiaceae</taxon>
        <taxon>Prymnesium</taxon>
    </lineage>
</organism>